<protein>
    <submittedName>
        <fullName evidence="2">(northern house mosquito) hypothetical protein</fullName>
    </submittedName>
</protein>
<dbReference type="EMBL" id="HBUE01021840">
    <property type="protein sequence ID" value="CAG6452986.1"/>
    <property type="molecule type" value="Transcribed_RNA"/>
</dbReference>
<dbReference type="AlphaFoldDB" id="A0A8D8A9K6"/>
<feature type="region of interest" description="Disordered" evidence="1">
    <location>
        <begin position="1"/>
        <end position="20"/>
    </location>
</feature>
<evidence type="ECO:0000313" key="2">
    <source>
        <dbReference type="EMBL" id="CAG6452986.1"/>
    </source>
</evidence>
<reference evidence="2" key="1">
    <citation type="submission" date="2021-05" db="EMBL/GenBank/DDBJ databases">
        <authorList>
            <person name="Alioto T."/>
            <person name="Alioto T."/>
            <person name="Gomez Garrido J."/>
        </authorList>
    </citation>
    <scope>NUCLEOTIDE SEQUENCE</scope>
</reference>
<evidence type="ECO:0000256" key="1">
    <source>
        <dbReference type="SAM" id="MobiDB-lite"/>
    </source>
</evidence>
<proteinExistence type="predicted"/>
<sequence>MGLHPHKPHQIPANLEKPRTSLQPALGLRTNSAPSNAQTIIQVGREFPLRGRISGRGHLPGGCRIAGGVPRSGRLPEPDVRRRDGFLGCRLWQTGRTGGLYGRRQV</sequence>
<accession>A0A8D8A9K6</accession>
<organism evidence="2">
    <name type="scientific">Culex pipiens</name>
    <name type="common">House mosquito</name>
    <dbReference type="NCBI Taxonomy" id="7175"/>
    <lineage>
        <taxon>Eukaryota</taxon>
        <taxon>Metazoa</taxon>
        <taxon>Ecdysozoa</taxon>
        <taxon>Arthropoda</taxon>
        <taxon>Hexapoda</taxon>
        <taxon>Insecta</taxon>
        <taxon>Pterygota</taxon>
        <taxon>Neoptera</taxon>
        <taxon>Endopterygota</taxon>
        <taxon>Diptera</taxon>
        <taxon>Nematocera</taxon>
        <taxon>Culicoidea</taxon>
        <taxon>Culicidae</taxon>
        <taxon>Culicinae</taxon>
        <taxon>Culicini</taxon>
        <taxon>Culex</taxon>
        <taxon>Culex</taxon>
    </lineage>
</organism>
<name>A0A8D8A9K6_CULPI</name>
<feature type="region of interest" description="Disordered" evidence="1">
    <location>
        <begin position="61"/>
        <end position="80"/>
    </location>
</feature>